<dbReference type="AlphaFoldDB" id="A0A929B727"/>
<keyword evidence="2" id="KW-1133">Transmembrane helix</keyword>
<proteinExistence type="predicted"/>
<dbReference type="Pfam" id="PF19873">
    <property type="entry name" value="DUF6346"/>
    <property type="match status" value="1"/>
</dbReference>
<feature type="transmembrane region" description="Helical" evidence="2">
    <location>
        <begin position="211"/>
        <end position="235"/>
    </location>
</feature>
<feature type="transmembrane region" description="Helical" evidence="2">
    <location>
        <begin position="144"/>
        <end position="165"/>
    </location>
</feature>
<organism evidence="3 4">
    <name type="scientific">Saccharopolyspora montiporae</name>
    <dbReference type="NCBI Taxonomy" id="2781240"/>
    <lineage>
        <taxon>Bacteria</taxon>
        <taxon>Bacillati</taxon>
        <taxon>Actinomycetota</taxon>
        <taxon>Actinomycetes</taxon>
        <taxon>Pseudonocardiales</taxon>
        <taxon>Pseudonocardiaceae</taxon>
        <taxon>Saccharopolyspora</taxon>
    </lineage>
</organism>
<evidence type="ECO:0000313" key="3">
    <source>
        <dbReference type="EMBL" id="MBE9373425.1"/>
    </source>
</evidence>
<dbReference type="EMBL" id="JADEYC010000005">
    <property type="protein sequence ID" value="MBE9373425.1"/>
    <property type="molecule type" value="Genomic_DNA"/>
</dbReference>
<keyword evidence="2" id="KW-0472">Membrane</keyword>
<evidence type="ECO:0000256" key="1">
    <source>
        <dbReference type="SAM" id="MobiDB-lite"/>
    </source>
</evidence>
<comment type="caution">
    <text evidence="3">The sequence shown here is derived from an EMBL/GenBank/DDBJ whole genome shotgun (WGS) entry which is preliminary data.</text>
</comment>
<feature type="transmembrane region" description="Helical" evidence="2">
    <location>
        <begin position="185"/>
        <end position="205"/>
    </location>
</feature>
<sequence length="320" mass="34822">MDRDDLLPGYGEPRPEPPQAPPDTRGRGRRIAHISSQILIRFLVLALFYTVTGATGSLMSDGAPTERGTALADECDYVGPLSISGLGWWWSCDATITWPDGSTQQQPFQFSFLTPENYTTPQPVVRHELDNRGSNIVVDEPTPYAALGWALFIPLIGMVLTGIQVPGLPRGYPGREQRRRERLHVWPPAVLAAGWWLVIAGGLGHGHLTTLTYLPITTIVIGHGVLAIGASMAVTRRQNQYPDREVPTSVGNRARRANALLILGTLGLLAALSTDETARGTLALTAFPLIALGFGLRGHLVSTRIRRLTERSEEGEVRDG</sequence>
<evidence type="ECO:0000313" key="4">
    <source>
        <dbReference type="Proteomes" id="UP000598360"/>
    </source>
</evidence>
<name>A0A929B727_9PSEU</name>
<feature type="transmembrane region" description="Helical" evidence="2">
    <location>
        <begin position="280"/>
        <end position="301"/>
    </location>
</feature>
<feature type="region of interest" description="Disordered" evidence="1">
    <location>
        <begin position="1"/>
        <end position="27"/>
    </location>
</feature>
<feature type="transmembrane region" description="Helical" evidence="2">
    <location>
        <begin position="38"/>
        <end position="59"/>
    </location>
</feature>
<evidence type="ECO:0000256" key="2">
    <source>
        <dbReference type="SAM" id="Phobius"/>
    </source>
</evidence>
<gene>
    <name evidence="3" type="ORF">IQ251_03085</name>
</gene>
<protein>
    <submittedName>
        <fullName evidence="3">Uncharacterized protein</fullName>
    </submittedName>
</protein>
<dbReference type="RefSeq" id="WP_193926871.1">
    <property type="nucleotide sequence ID" value="NZ_JADEYC010000005.1"/>
</dbReference>
<dbReference type="InterPro" id="IPR045927">
    <property type="entry name" value="DUF6346"/>
</dbReference>
<keyword evidence="2" id="KW-0812">Transmembrane</keyword>
<keyword evidence="4" id="KW-1185">Reference proteome</keyword>
<feature type="transmembrane region" description="Helical" evidence="2">
    <location>
        <begin position="256"/>
        <end position="274"/>
    </location>
</feature>
<dbReference type="Proteomes" id="UP000598360">
    <property type="component" value="Unassembled WGS sequence"/>
</dbReference>
<reference evidence="3" key="1">
    <citation type="submission" date="2020-10" db="EMBL/GenBank/DDBJ databases">
        <title>Diversity and distribution of actinomycetes associated with coral in the coast of Hainan.</title>
        <authorList>
            <person name="Li F."/>
        </authorList>
    </citation>
    <scope>NUCLEOTIDE SEQUENCE</scope>
    <source>
        <strain evidence="3">HNM0983</strain>
    </source>
</reference>
<accession>A0A929B727</accession>